<dbReference type="EMBL" id="BAAABL010000018">
    <property type="protein sequence ID" value="GAA0291681.1"/>
    <property type="molecule type" value="Genomic_DNA"/>
</dbReference>
<evidence type="ECO:0000256" key="1">
    <source>
        <dbReference type="SAM" id="MobiDB-lite"/>
    </source>
</evidence>
<feature type="compositionally biased region" description="Basic and acidic residues" evidence="1">
    <location>
        <begin position="491"/>
        <end position="506"/>
    </location>
</feature>
<feature type="region of interest" description="Disordered" evidence="1">
    <location>
        <begin position="361"/>
        <end position="408"/>
    </location>
</feature>
<feature type="region of interest" description="Disordered" evidence="1">
    <location>
        <begin position="488"/>
        <end position="572"/>
    </location>
</feature>
<feature type="compositionally biased region" description="Low complexity" evidence="1">
    <location>
        <begin position="523"/>
        <end position="555"/>
    </location>
</feature>
<feature type="compositionally biased region" description="Polar residues" evidence="1">
    <location>
        <begin position="376"/>
        <end position="385"/>
    </location>
</feature>
<dbReference type="Pfam" id="PF18780">
    <property type="entry name" value="HNH_repeat"/>
    <property type="match status" value="2"/>
</dbReference>
<dbReference type="Proteomes" id="UP001500837">
    <property type="component" value="Unassembled WGS sequence"/>
</dbReference>
<accession>A0AAV3S2H0</accession>
<feature type="region of interest" description="Disordered" evidence="1">
    <location>
        <begin position="238"/>
        <end position="259"/>
    </location>
</feature>
<evidence type="ECO:0008006" key="4">
    <source>
        <dbReference type="Google" id="ProtNLM"/>
    </source>
</evidence>
<reference evidence="2 3" key="1">
    <citation type="journal article" date="2019" name="Int. J. Syst. Evol. Microbiol.">
        <title>The Global Catalogue of Microorganisms (GCM) 10K type strain sequencing project: providing services to taxonomists for standard genome sequencing and annotation.</title>
        <authorList>
            <consortium name="The Broad Institute Genomics Platform"/>
            <consortium name="The Broad Institute Genome Sequencing Center for Infectious Disease"/>
            <person name="Wu L."/>
            <person name="Ma J."/>
        </authorList>
    </citation>
    <scope>NUCLEOTIDE SEQUENCE [LARGE SCALE GENOMIC DNA]</scope>
    <source>
        <strain evidence="2 3">JCM 16330</strain>
    </source>
</reference>
<protein>
    <recommendedName>
        <fullName evidence="4">Helix-turn-helix domain-containing protein</fullName>
    </recommendedName>
</protein>
<dbReference type="RefSeq" id="WP_211313506.1">
    <property type="nucleotide sequence ID" value="NZ_BAAABL010000018.1"/>
</dbReference>
<gene>
    <name evidence="2" type="ORF">GCM10009066_02730</name>
</gene>
<organism evidence="2 3">
    <name type="scientific">Halarchaeum salinum</name>
    <dbReference type="NCBI Taxonomy" id="489912"/>
    <lineage>
        <taxon>Archaea</taxon>
        <taxon>Methanobacteriati</taxon>
        <taxon>Methanobacteriota</taxon>
        <taxon>Stenosarchaea group</taxon>
        <taxon>Halobacteria</taxon>
        <taxon>Halobacteriales</taxon>
        <taxon>Halobacteriaceae</taxon>
    </lineage>
</organism>
<evidence type="ECO:0000313" key="2">
    <source>
        <dbReference type="EMBL" id="GAA0291681.1"/>
    </source>
</evidence>
<comment type="caution">
    <text evidence="2">The sequence shown here is derived from an EMBL/GenBank/DDBJ whole genome shotgun (WGS) entry which is preliminary data.</text>
</comment>
<keyword evidence="3" id="KW-1185">Reference proteome</keyword>
<dbReference type="InterPro" id="IPR041025">
    <property type="entry name" value="HNH_repeat"/>
</dbReference>
<evidence type="ECO:0000313" key="3">
    <source>
        <dbReference type="Proteomes" id="UP001500837"/>
    </source>
</evidence>
<sequence>MADPTLDEDLDDVVDLQTDKRDRVLFYLAGRVPVSPTDLAAQVVQPTESIRSVLEDRFENAVDIDATGFIRLTDAARTPVLRVGKTQLETATESMSAGKQLHQDGDFEAAAAEFETAADIAHAIKSRFDAVNYQPDQLDEFIVAAEQRHDDAQKEATKDTLNALLLKAQQHESKGDEQDDSDRLSARTAYYRARDELTDAIESIEAYNEGRLSESSSRLNPDEFRSRLKRVLQKLVAVTPSSSDNASPPTESTDPSKSELLDVLRTANEERERLPLPSDFQSGRDYTPDQYRDRFGSWDAALEAAGIDKRTYLEDELRRLSADGNNAVSRKRMADDGRYSATFVADEYGSWDAALTAAGLKSAPGSGSPIADTDNDTGQAETNRSTADRSLDEHSPDDETERTYSELNETAFSSSWETIPHNERLSGQFLFCVVRVQPPRGDKKTHVLEVEDRTGTELSVDIWKTHDLSYEWTEGHWYAVSNARGSAWETKSGETKKRLSSTKDLEVESLGPDFDPIAAAPGDTNSTSTTSSTNSTTSQSQSAESTSSPEAADTSQSDDEIFDDIVSEFDDL</sequence>
<feature type="compositionally biased region" description="Polar residues" evidence="1">
    <location>
        <begin position="239"/>
        <end position="253"/>
    </location>
</feature>
<feature type="compositionally biased region" description="Acidic residues" evidence="1">
    <location>
        <begin position="556"/>
        <end position="572"/>
    </location>
</feature>
<name>A0AAV3S2H0_9EURY</name>
<proteinExistence type="predicted"/>
<dbReference type="AlphaFoldDB" id="A0AAV3S2H0"/>